<evidence type="ECO:0000313" key="2">
    <source>
        <dbReference type="Proteomes" id="UP001199070"/>
    </source>
</evidence>
<dbReference type="EMBL" id="JAIZTC010000019">
    <property type="protein sequence ID" value="MCA8383957.1"/>
    <property type="molecule type" value="Genomic_DNA"/>
</dbReference>
<protein>
    <submittedName>
        <fullName evidence="1">Uncharacterized protein</fullName>
    </submittedName>
</protein>
<reference evidence="1" key="1">
    <citation type="submission" date="2023-08" db="EMBL/GenBank/DDBJ databases">
        <title>A collection of bacterial strains from the Burkholderia cepacia Research Laboratory and Repository.</title>
        <authorList>
            <person name="Lipuma J."/>
            <person name="Spilker T."/>
        </authorList>
    </citation>
    <scope>NUCLEOTIDE SEQUENCE</scope>
    <source>
        <strain evidence="1">AU0862</strain>
    </source>
</reference>
<sequence length="117" mass="13271">MNEAERCEALERCVSRHVCRIAGIPNAKARRTGSRQMTNASSPRLQTLDIDTVVRRMQHHPGDIVFEQRVSIPEAEVLCCRYEGERFNVKFDLDYGVFVERVGMLSRQDTSGSTGAR</sequence>
<organism evidence="1 2">
    <name type="scientific">Burkholderia cenocepacia</name>
    <dbReference type="NCBI Taxonomy" id="95486"/>
    <lineage>
        <taxon>Bacteria</taxon>
        <taxon>Pseudomonadati</taxon>
        <taxon>Pseudomonadota</taxon>
        <taxon>Betaproteobacteria</taxon>
        <taxon>Burkholderiales</taxon>
        <taxon>Burkholderiaceae</taxon>
        <taxon>Burkholderia</taxon>
        <taxon>Burkholderia cepacia complex</taxon>
    </lineage>
</organism>
<comment type="caution">
    <text evidence="1">The sequence shown here is derived from an EMBL/GenBank/DDBJ whole genome shotgun (WGS) entry which is preliminary data.</text>
</comment>
<gene>
    <name evidence="1" type="ORF">LGN22_34100</name>
</gene>
<dbReference type="Proteomes" id="UP001199070">
    <property type="component" value="Unassembled WGS sequence"/>
</dbReference>
<evidence type="ECO:0000313" key="1">
    <source>
        <dbReference type="EMBL" id="MCA8383957.1"/>
    </source>
</evidence>
<name>A0AAW4TQ87_9BURK</name>
<dbReference type="RefSeq" id="WP_226136489.1">
    <property type="nucleotide sequence ID" value="NZ_JAIZTC010000019.1"/>
</dbReference>
<proteinExistence type="predicted"/>
<dbReference type="AlphaFoldDB" id="A0AAW4TQ87"/>
<accession>A0AAW4TQ87</accession>